<dbReference type="AlphaFoldDB" id="A0A0C3PEN8"/>
<gene>
    <name evidence="2" type="ORF">PHLGIDRAFT_129863</name>
</gene>
<evidence type="ECO:0000313" key="3">
    <source>
        <dbReference type="Proteomes" id="UP000053257"/>
    </source>
</evidence>
<name>A0A0C3PEN8_PHLG1</name>
<dbReference type="Proteomes" id="UP000053257">
    <property type="component" value="Unassembled WGS sequence"/>
</dbReference>
<organism evidence="2 3">
    <name type="scientific">Phlebiopsis gigantea (strain 11061_1 CR5-6)</name>
    <name type="common">White-rot fungus</name>
    <name type="synonym">Peniophora gigantea</name>
    <dbReference type="NCBI Taxonomy" id="745531"/>
    <lineage>
        <taxon>Eukaryota</taxon>
        <taxon>Fungi</taxon>
        <taxon>Dikarya</taxon>
        <taxon>Basidiomycota</taxon>
        <taxon>Agaricomycotina</taxon>
        <taxon>Agaricomycetes</taxon>
        <taxon>Polyporales</taxon>
        <taxon>Phanerochaetaceae</taxon>
        <taxon>Phlebiopsis</taxon>
    </lineage>
</organism>
<evidence type="ECO:0008006" key="4">
    <source>
        <dbReference type="Google" id="ProtNLM"/>
    </source>
</evidence>
<keyword evidence="3" id="KW-1185">Reference proteome</keyword>
<feature type="region of interest" description="Disordered" evidence="1">
    <location>
        <begin position="1"/>
        <end position="87"/>
    </location>
</feature>
<accession>A0A0C3PEN8</accession>
<protein>
    <recommendedName>
        <fullName evidence="4">Heterokaryon incompatibility domain-containing protein</fullName>
    </recommendedName>
</protein>
<proteinExistence type="predicted"/>
<dbReference type="HOGENOM" id="CLU_357193_0_0_1"/>
<evidence type="ECO:0000313" key="2">
    <source>
        <dbReference type="EMBL" id="KIP03928.1"/>
    </source>
</evidence>
<evidence type="ECO:0000256" key="1">
    <source>
        <dbReference type="SAM" id="MobiDB-lite"/>
    </source>
</evidence>
<dbReference type="OrthoDB" id="5362512at2759"/>
<sequence>MSYRGPTRPPKLGARLDKPQPSVSRPPLYHEHASYTSPFVSDKNGTVPTLSVARPSNVLQDDTHVAKPSPPRRPTRSPPATFTSKTAVSTLQPTVDIEQIVASLHLDEEFNSRPLPIEPSHIPAWVPSIGFGEPEPDISRLSSVSRAVIRPASIHTTLTGLNMEQPPRRALHARRASQAEALSGLALAAELRKRIPSQTQPTSHVKDHIANISPYLLPGRGNSNFTLPFPDPLAATRLHMEPTALLDWVNTIFETSFALTHGVEACLVEFIDDGCDLGKIYGHLRPWMPDFRTEIEFSHIPSATRGRKEKDYTLRSSTMNGQRITNPRIPPRRVWDLFANRVIPYYAIDPSVGHPNLPGEEHDTSRLPSNLWPVSHSWVSPSDRDSVYTNINGKMWRVPIPHGTTLDEIRDELLILGAEYVFLDVLCLRQHDTAHPELENILKREWRLDIPTIGHVYDRADTPVIVYFNGLGRPFCDEPVVDGDPFHWFNRVWTVQETPRRMIVGGLEQKLDQFDTRDRSCWPVGLSPWLLHSLTARKRSSGLDWTVLRHIATLAYSNPVDQIAALGYVAGCTSLPVYDADLDVEVAWGFLVECLPPLVRLSLLFSNFPRAHLWRPTWAQVLDAIGDDPKVGERLRCPSLYEEDEQLEHIDGSSPRLGYNDGLDANCHRAFVIEGCRVNVPVDNFHSVTHCTVDVPLKHGGGWKSMRVTSWSNSISRDSEYILISIGCCLYWIVAEVVGVRRIDGERALEVSKVSTLTIPETDRLASGAVRPGKADYSRRFVVYR</sequence>
<dbReference type="EMBL" id="KN840594">
    <property type="protein sequence ID" value="KIP03928.1"/>
    <property type="molecule type" value="Genomic_DNA"/>
</dbReference>
<feature type="compositionally biased region" description="Polar residues" evidence="1">
    <location>
        <begin position="34"/>
        <end position="49"/>
    </location>
</feature>
<reference evidence="2 3" key="1">
    <citation type="journal article" date="2014" name="PLoS Genet.">
        <title>Analysis of the Phlebiopsis gigantea genome, transcriptome and secretome provides insight into its pioneer colonization strategies of wood.</title>
        <authorList>
            <person name="Hori C."/>
            <person name="Ishida T."/>
            <person name="Igarashi K."/>
            <person name="Samejima M."/>
            <person name="Suzuki H."/>
            <person name="Master E."/>
            <person name="Ferreira P."/>
            <person name="Ruiz-Duenas F.J."/>
            <person name="Held B."/>
            <person name="Canessa P."/>
            <person name="Larrondo L.F."/>
            <person name="Schmoll M."/>
            <person name="Druzhinina I.S."/>
            <person name="Kubicek C.P."/>
            <person name="Gaskell J.A."/>
            <person name="Kersten P."/>
            <person name="St John F."/>
            <person name="Glasner J."/>
            <person name="Sabat G."/>
            <person name="Splinter BonDurant S."/>
            <person name="Syed K."/>
            <person name="Yadav J."/>
            <person name="Mgbeahuruike A.C."/>
            <person name="Kovalchuk A."/>
            <person name="Asiegbu F.O."/>
            <person name="Lackner G."/>
            <person name="Hoffmeister D."/>
            <person name="Rencoret J."/>
            <person name="Gutierrez A."/>
            <person name="Sun H."/>
            <person name="Lindquist E."/>
            <person name="Barry K."/>
            <person name="Riley R."/>
            <person name="Grigoriev I.V."/>
            <person name="Henrissat B."/>
            <person name="Kues U."/>
            <person name="Berka R.M."/>
            <person name="Martinez A.T."/>
            <person name="Covert S.F."/>
            <person name="Blanchette R.A."/>
            <person name="Cullen D."/>
        </authorList>
    </citation>
    <scope>NUCLEOTIDE SEQUENCE [LARGE SCALE GENOMIC DNA]</scope>
    <source>
        <strain evidence="2 3">11061_1 CR5-6</strain>
    </source>
</reference>